<dbReference type="EC" id="2.4.2.-" evidence="4"/>
<comment type="similarity">
    <text evidence="3">Belongs to the ARTD/PARP family.</text>
</comment>
<dbReference type="InterPro" id="IPR037197">
    <property type="entry name" value="WWE_dom_sf"/>
</dbReference>
<dbReference type="InterPro" id="IPR012317">
    <property type="entry name" value="Poly(ADP-ribose)pol_cat_dom"/>
</dbReference>
<dbReference type="Proteomes" id="UP000250572">
    <property type="component" value="Unassembled WGS sequence"/>
</dbReference>
<evidence type="ECO:0000259" key="5">
    <source>
        <dbReference type="PROSITE" id="PS50918"/>
    </source>
</evidence>
<dbReference type="SUPFAM" id="SSF56399">
    <property type="entry name" value="ADP-ribosylation"/>
    <property type="match status" value="3"/>
</dbReference>
<dbReference type="Gene3D" id="3.30.720.50">
    <property type="match status" value="3"/>
</dbReference>
<dbReference type="Gene3D" id="3.90.228.10">
    <property type="match status" value="3"/>
</dbReference>
<dbReference type="PANTHER" id="PTHR45740">
    <property type="entry name" value="POLY [ADP-RIBOSE] POLYMERASE"/>
    <property type="match status" value="1"/>
</dbReference>
<organism evidence="7 8">
    <name type="scientific">Gambusia affinis</name>
    <name type="common">Western mosquitofish</name>
    <name type="synonym">Heterandria affinis</name>
    <dbReference type="NCBI Taxonomy" id="33528"/>
    <lineage>
        <taxon>Eukaryota</taxon>
        <taxon>Metazoa</taxon>
        <taxon>Chordata</taxon>
        <taxon>Craniata</taxon>
        <taxon>Vertebrata</taxon>
        <taxon>Euteleostomi</taxon>
        <taxon>Actinopterygii</taxon>
        <taxon>Neopterygii</taxon>
        <taxon>Teleostei</taxon>
        <taxon>Neoteleostei</taxon>
        <taxon>Acanthomorphata</taxon>
        <taxon>Ovalentaria</taxon>
        <taxon>Atherinomorphae</taxon>
        <taxon>Cyprinodontiformes</taxon>
        <taxon>Poeciliidae</taxon>
        <taxon>Poeciliinae</taxon>
        <taxon>Gambusia</taxon>
    </lineage>
</organism>
<feature type="domain" description="PARP catalytic" evidence="6">
    <location>
        <begin position="426"/>
        <end position="669"/>
    </location>
</feature>
<keyword evidence="4" id="KW-0520">NAD</keyword>
<evidence type="ECO:0000256" key="4">
    <source>
        <dbReference type="RuleBase" id="RU362114"/>
    </source>
</evidence>
<dbReference type="PROSITE" id="PS51059">
    <property type="entry name" value="PARP_CATALYTIC"/>
    <property type="match status" value="3"/>
</dbReference>
<evidence type="ECO:0000313" key="8">
    <source>
        <dbReference type="Proteomes" id="UP000250572"/>
    </source>
</evidence>
<accession>A0A315UWZ9</accession>
<feature type="non-terminal residue" evidence="7">
    <location>
        <position position="887"/>
    </location>
</feature>
<feature type="domain" description="WWE" evidence="5">
    <location>
        <begin position="12"/>
        <end position="96"/>
    </location>
</feature>
<keyword evidence="4" id="KW-0328">Glycosyltransferase</keyword>
<name>A0A315UWZ9_GAMAF</name>
<keyword evidence="4" id="KW-0808">Transferase</keyword>
<dbReference type="GO" id="GO:0005634">
    <property type="term" value="C:nucleus"/>
    <property type="evidence" value="ECO:0007669"/>
    <property type="project" value="UniProtKB-SubCell"/>
</dbReference>
<comment type="subcellular location">
    <subcellularLocation>
        <location evidence="1">Nucleus</location>
    </subcellularLocation>
</comment>
<evidence type="ECO:0000256" key="3">
    <source>
        <dbReference type="ARBA" id="ARBA00024347"/>
    </source>
</evidence>
<dbReference type="Pfam" id="PF00644">
    <property type="entry name" value="PARP"/>
    <property type="match status" value="3"/>
</dbReference>
<dbReference type="AlphaFoldDB" id="A0A315UWZ9"/>
<dbReference type="CDD" id="cd01439">
    <property type="entry name" value="TCCD_inducible_PARP_like"/>
    <property type="match status" value="1"/>
</dbReference>
<dbReference type="InterPro" id="IPR004170">
    <property type="entry name" value="WWE_dom"/>
</dbReference>
<dbReference type="InterPro" id="IPR051712">
    <property type="entry name" value="ARTD-AVP"/>
</dbReference>
<dbReference type="SUPFAM" id="SSF117839">
    <property type="entry name" value="WWE domain"/>
    <property type="match status" value="3"/>
</dbReference>
<feature type="domain" description="PARP catalytic" evidence="6">
    <location>
        <begin position="688"/>
        <end position="887"/>
    </location>
</feature>
<dbReference type="GO" id="GO:0003950">
    <property type="term" value="F:NAD+ poly-ADP-ribosyltransferase activity"/>
    <property type="evidence" value="ECO:0007669"/>
    <property type="project" value="UniProtKB-UniRule"/>
</dbReference>
<keyword evidence="8" id="KW-1185">Reference proteome</keyword>
<proteinExistence type="inferred from homology"/>
<dbReference type="Pfam" id="PF02825">
    <property type="entry name" value="WWE"/>
    <property type="match status" value="3"/>
</dbReference>
<keyword evidence="2" id="KW-0539">Nucleus</keyword>
<dbReference type="PROSITE" id="PS50918">
    <property type="entry name" value="WWE"/>
    <property type="match status" value="3"/>
</dbReference>
<evidence type="ECO:0000259" key="6">
    <source>
        <dbReference type="PROSITE" id="PS51059"/>
    </source>
</evidence>
<evidence type="ECO:0000256" key="1">
    <source>
        <dbReference type="ARBA" id="ARBA00004123"/>
    </source>
</evidence>
<dbReference type="EMBL" id="NHOQ01002650">
    <property type="protein sequence ID" value="PWA15631.1"/>
    <property type="molecule type" value="Genomic_DNA"/>
</dbReference>
<feature type="domain" description="WWE" evidence="5">
    <location>
        <begin position="593"/>
        <end position="674"/>
    </location>
</feature>
<reference evidence="7 8" key="1">
    <citation type="journal article" date="2018" name="G3 (Bethesda)">
        <title>A High-Quality Reference Genome for the Invasive Mosquitofish Gambusia affinis Using a Chicago Library.</title>
        <authorList>
            <person name="Hoffberg S.L."/>
            <person name="Troendle N.J."/>
            <person name="Glenn T.C."/>
            <person name="Mahmud O."/>
            <person name="Louha S."/>
            <person name="Chalopin D."/>
            <person name="Bennetzen J.L."/>
            <person name="Mauricio R."/>
        </authorList>
    </citation>
    <scope>NUCLEOTIDE SEQUENCE [LARGE SCALE GENOMIC DNA]</scope>
    <source>
        <strain evidence="7">NE01/NJP1002.9</strain>
        <tissue evidence="7">Muscle</tissue>
    </source>
</reference>
<dbReference type="PANTHER" id="PTHR45740:SF4">
    <property type="entry name" value="PROTEIN MONO-ADP-RIBOSYLTRANSFERASE PARP11"/>
    <property type="match status" value="1"/>
</dbReference>
<evidence type="ECO:0000313" key="7">
    <source>
        <dbReference type="EMBL" id="PWA15631.1"/>
    </source>
</evidence>
<gene>
    <name evidence="7" type="ORF">CCH79_00016631</name>
</gene>
<sequence length="887" mass="103788">MLAIRSSDEESTEIEEMDTSEPNWCWFYLAECGVWHMFEIDPSAACSVTSAQIEQCYNRNQRGVMEFYTAKYTYRLDFSVMRQINVTTGKQRPIKRSLHSATGFRFICDNLALPVPCHWERINTDEPYQLIQLGRDTYEFKEVARLYDRTMDHPIKSIQRIQNLDLWEFFCRKKTQLRKVKRTLDIEERMLFHGTGHSNIQAICTFNFDWRLTGSHGDVYGKGSYFARDAKYSSKFCHTTGKHNTTLQRHGLAPPIFANEPPYKTMFLARVLVGEYTVGHPMYCRPPSKDASFTNFYDSCVDDMANPKIYVIFDSNQIYPEYLIDTMWALNEENMDTSDTPWSWYYLEDCGRWHRVEDDPSKPIRSQDMEDFYLRDSKSVMTVNTFNFRCKIDFSVMLQTDLTTGKQRRIQRNFNLVKSCCCFCGPPVFWENFDPTTPYQMIQLSELTSEYQTVADYVSREGLLSKSIVSISRIQNLDLWEIYCRKKKQLMKIKNVQDIPERRLFHGTDTKNVESICKYNFDLRIPKKNGRTFGNGIYFAIHASYADKYSTNSTHGGNTKSIFLARVMVGKFKLGTQDLLKPDDENATMWALNEEENMDTSDTPWHWYYQADCGRWHRFEDDPSNRVRSEDIEKFYLNDQSFMVVDAGSCVSKIDFSVMLQTDLTTGKQRRIQRNFNLENRCSCFCAPPVTWEHFNATAPSQLIPLDKRTPEYQDVAHYTTYNGLLNKTIVSITRIQNLDLWEMYCRKKKQLMRLKGTNSIQERRLFHGTDTENIASICTNNFDLRLAGQHGKLYGKGIYFTTCAFYANTYSSINRAPTNGKLTKVIFLARVMVGKSKLGEFYFCKPDHESLENFHDSCVDDLDDPMIFIIFDPNQIYPEYLIEYEL</sequence>
<feature type="domain" description="WWE" evidence="5">
    <location>
        <begin position="329"/>
        <end position="412"/>
    </location>
</feature>
<protein>
    <recommendedName>
        <fullName evidence="4">Poly [ADP-ribose] polymerase</fullName>
        <shortName evidence="4">PARP</shortName>
        <ecNumber evidence="4">2.4.2.-</ecNumber>
    </recommendedName>
</protein>
<dbReference type="GO" id="GO:1990404">
    <property type="term" value="F:NAD+-protein mono-ADP-ribosyltransferase activity"/>
    <property type="evidence" value="ECO:0007669"/>
    <property type="project" value="TreeGrafter"/>
</dbReference>
<comment type="caution">
    <text evidence="7">The sequence shown here is derived from an EMBL/GenBank/DDBJ whole genome shotgun (WGS) entry which is preliminary data.</text>
</comment>
<feature type="domain" description="PARP catalytic" evidence="6">
    <location>
        <begin position="113"/>
        <end position="342"/>
    </location>
</feature>
<dbReference type="STRING" id="33528.ENSGAFP00000013107"/>
<evidence type="ECO:0000256" key="2">
    <source>
        <dbReference type="ARBA" id="ARBA00023242"/>
    </source>
</evidence>